<dbReference type="Pfam" id="PF04978">
    <property type="entry name" value="MST"/>
    <property type="match status" value="1"/>
</dbReference>
<dbReference type="Proteomes" id="UP001589890">
    <property type="component" value="Unassembled WGS sequence"/>
</dbReference>
<evidence type="ECO:0000313" key="1">
    <source>
        <dbReference type="EMBL" id="MFC0625636.1"/>
    </source>
</evidence>
<dbReference type="EMBL" id="JBHLTC010000018">
    <property type="protein sequence ID" value="MFC0625636.1"/>
    <property type="molecule type" value="Genomic_DNA"/>
</dbReference>
<sequence length="166" mass="18778">MENDTRPEPPMNAEEKATIVGFLEFLRATLRWKCEGLTPEQLGLRAVEPSQLSLHGLLRHLTEVELSWFVECFTDEPLVYPYTASNPGGDWNDLDPASYAADLERYDAAVAKARAIVDELEPGTLGKWRDEPITLRWVLTHMVEEYGRHCGHADLLRERIDGATGE</sequence>
<proteinExistence type="predicted"/>
<comment type="caution">
    <text evidence="1">The sequence shown here is derived from an EMBL/GenBank/DDBJ whole genome shotgun (WGS) entry which is preliminary data.</text>
</comment>
<name>A0ABV6QLW5_9ACTN</name>
<keyword evidence="2" id="KW-1185">Reference proteome</keyword>
<protein>
    <submittedName>
        <fullName evidence="1">DinB family protein</fullName>
    </submittedName>
</protein>
<accession>A0ABV6QLW5</accession>
<reference evidence="1 2" key="1">
    <citation type="submission" date="2024-09" db="EMBL/GenBank/DDBJ databases">
        <authorList>
            <person name="Sun Q."/>
            <person name="Mori K."/>
        </authorList>
    </citation>
    <scope>NUCLEOTIDE SEQUENCE [LARGE SCALE GENOMIC DNA]</scope>
    <source>
        <strain evidence="1 2">CGMCC 1.15906</strain>
    </source>
</reference>
<dbReference type="RefSeq" id="WP_380048252.1">
    <property type="nucleotide sequence ID" value="NZ_JBHLTC010000018.1"/>
</dbReference>
<gene>
    <name evidence="1" type="ORF">ACFFGN_16250</name>
</gene>
<organism evidence="1 2">
    <name type="scientific">Kribbella deserti</name>
    <dbReference type="NCBI Taxonomy" id="1926257"/>
    <lineage>
        <taxon>Bacteria</taxon>
        <taxon>Bacillati</taxon>
        <taxon>Actinomycetota</taxon>
        <taxon>Actinomycetes</taxon>
        <taxon>Propionibacteriales</taxon>
        <taxon>Kribbellaceae</taxon>
        <taxon>Kribbella</taxon>
    </lineage>
</organism>
<dbReference type="InterPro" id="IPR007061">
    <property type="entry name" value="MST-like"/>
</dbReference>
<dbReference type="Gene3D" id="1.20.120.450">
    <property type="entry name" value="dinb family like domain"/>
    <property type="match status" value="1"/>
</dbReference>
<evidence type="ECO:0000313" key="2">
    <source>
        <dbReference type="Proteomes" id="UP001589890"/>
    </source>
</evidence>
<dbReference type="SUPFAM" id="SSF109854">
    <property type="entry name" value="DinB/YfiT-like putative metalloenzymes"/>
    <property type="match status" value="1"/>
</dbReference>
<dbReference type="InterPro" id="IPR034660">
    <property type="entry name" value="DinB/YfiT-like"/>
</dbReference>